<dbReference type="SMR" id="A0A8I6YLN2"/>
<evidence type="ECO:0000313" key="2">
    <source>
        <dbReference type="EnsemblPlants" id="HORVU.MOREX.r3.5HG0524910.1.CDS1"/>
    </source>
</evidence>
<proteinExistence type="inferred from homology"/>
<evidence type="ECO:0000313" key="3">
    <source>
        <dbReference type="Proteomes" id="UP000011116"/>
    </source>
</evidence>
<dbReference type="Gramene" id="HORVU.MOREX.r3.5HG0524910.1">
    <property type="protein sequence ID" value="HORVU.MOREX.r3.5HG0524910.1.CDS1"/>
    <property type="gene ID" value="HORVU.MOREX.r3.5HG0524910"/>
</dbReference>
<protein>
    <submittedName>
        <fullName evidence="2">Uncharacterized protein</fullName>
    </submittedName>
</protein>
<dbReference type="InterPro" id="IPR025659">
    <property type="entry name" value="Tubby-like_C"/>
</dbReference>
<comment type="similarity">
    <text evidence="1">Belongs to the LOR family.</text>
</comment>
<dbReference type="AlphaFoldDB" id="A0A8I6YLN2"/>
<organism evidence="2 3">
    <name type="scientific">Hordeum vulgare subsp. vulgare</name>
    <name type="common">Domesticated barley</name>
    <dbReference type="NCBI Taxonomy" id="112509"/>
    <lineage>
        <taxon>Eukaryota</taxon>
        <taxon>Viridiplantae</taxon>
        <taxon>Streptophyta</taxon>
        <taxon>Embryophyta</taxon>
        <taxon>Tracheophyta</taxon>
        <taxon>Spermatophyta</taxon>
        <taxon>Magnoliopsida</taxon>
        <taxon>Liliopsida</taxon>
        <taxon>Poales</taxon>
        <taxon>Poaceae</taxon>
        <taxon>BOP clade</taxon>
        <taxon>Pooideae</taxon>
        <taxon>Triticodae</taxon>
        <taxon>Triticeae</taxon>
        <taxon>Hordeinae</taxon>
        <taxon>Hordeum</taxon>
    </lineage>
</organism>
<name>A0A8I6YLN2_HORVV</name>
<accession>A0A8I6YLN2</accession>
<reference evidence="3" key="1">
    <citation type="journal article" date="2012" name="Nature">
        <title>A physical, genetic and functional sequence assembly of the barley genome.</title>
        <authorList>
            <consortium name="The International Barley Genome Sequencing Consortium"/>
            <person name="Mayer K.F."/>
            <person name="Waugh R."/>
            <person name="Brown J.W."/>
            <person name="Schulman A."/>
            <person name="Langridge P."/>
            <person name="Platzer M."/>
            <person name="Fincher G.B."/>
            <person name="Muehlbauer G.J."/>
            <person name="Sato K."/>
            <person name="Close T.J."/>
            <person name="Wise R.P."/>
            <person name="Stein N."/>
        </authorList>
    </citation>
    <scope>NUCLEOTIDE SEQUENCE [LARGE SCALE GENOMIC DNA]</scope>
    <source>
        <strain evidence="3">cv. Morex</strain>
    </source>
</reference>
<dbReference type="InterPro" id="IPR038595">
    <property type="entry name" value="LOR_sf"/>
</dbReference>
<dbReference type="SUPFAM" id="SSF54518">
    <property type="entry name" value="Tubby C-terminal domain-like"/>
    <property type="match status" value="1"/>
</dbReference>
<dbReference type="Gramene" id="HORVU.MOREX.r2.5HG0436390.1">
    <property type="protein sequence ID" value="HORVU.MOREX.r2.5HG0436390.1.CDS.1"/>
    <property type="gene ID" value="HORVU.MOREX.r2.5HG0436390"/>
</dbReference>
<dbReference type="PANTHER" id="PTHR31087">
    <property type="match status" value="1"/>
</dbReference>
<dbReference type="PANTHER" id="PTHR31087:SF163">
    <property type="entry name" value="TUBBY C-TERMINAL DOMAIN-CONTAINING PROTEIN"/>
    <property type="match status" value="1"/>
</dbReference>
<dbReference type="EnsemblPlants" id="HORVU.MOREX.r3.5HG0524910.1">
    <property type="protein sequence ID" value="HORVU.MOREX.r3.5HG0524910.1.CDS1"/>
    <property type="gene ID" value="HORVU.MOREX.r3.5HG0524910"/>
</dbReference>
<keyword evidence="3" id="KW-1185">Reference proteome</keyword>
<reference evidence="2" key="3">
    <citation type="submission" date="2022-01" db="UniProtKB">
        <authorList>
            <consortium name="EnsemblPlants"/>
        </authorList>
    </citation>
    <scope>IDENTIFICATION</scope>
    <source>
        <strain evidence="2">subsp. vulgare</strain>
    </source>
</reference>
<dbReference type="Proteomes" id="UP000011116">
    <property type="component" value="Chromosome 5H"/>
</dbReference>
<dbReference type="InterPro" id="IPR007612">
    <property type="entry name" value="LOR"/>
</dbReference>
<reference evidence="2" key="2">
    <citation type="submission" date="2020-10" db="EMBL/GenBank/DDBJ databases">
        <authorList>
            <person name="Scholz U."/>
            <person name="Mascher M."/>
            <person name="Fiebig A."/>
        </authorList>
    </citation>
    <scope>NUCLEOTIDE SEQUENCE [LARGE SCALE GENOMIC DNA]</scope>
    <source>
        <strain evidence="2">cv. Morex</strain>
    </source>
</reference>
<dbReference type="Gene3D" id="2.40.160.200">
    <property type="entry name" value="LURP1-related"/>
    <property type="match status" value="1"/>
</dbReference>
<evidence type="ECO:0000256" key="1">
    <source>
        <dbReference type="ARBA" id="ARBA00005437"/>
    </source>
</evidence>
<sequence>MAPMTEPLVDARFCAPHARTFTVTITNGWPWRAFTVTDEARGKAVMRVKASIASFCRRYRLVDAASRRTVVTVQHAPSLFVPDRRWEAFRGASTSPADLLFEAVAQPALFNWGEIDVHLAGRDPSERLRQREFVVVCRGPAQCTVRRRKPDGAAAVVAKIEDTSERRLGYSVSVSPGVDHAFILALTVILDEMRLDEPRG</sequence>
<dbReference type="Pfam" id="PF04525">
    <property type="entry name" value="LOR"/>
    <property type="match status" value="1"/>
</dbReference>